<evidence type="ECO:0008006" key="4">
    <source>
        <dbReference type="Google" id="ProtNLM"/>
    </source>
</evidence>
<organism evidence="2 3">
    <name type="scientific">Actinokineospora iranica</name>
    <dbReference type="NCBI Taxonomy" id="1271860"/>
    <lineage>
        <taxon>Bacteria</taxon>
        <taxon>Bacillati</taxon>
        <taxon>Actinomycetota</taxon>
        <taxon>Actinomycetes</taxon>
        <taxon>Pseudonocardiales</taxon>
        <taxon>Pseudonocardiaceae</taxon>
        <taxon>Actinokineospora</taxon>
    </lineage>
</organism>
<dbReference type="RefSeq" id="WP_175482699.1">
    <property type="nucleotide sequence ID" value="NZ_FMZZ01000002.1"/>
</dbReference>
<feature type="region of interest" description="Disordered" evidence="1">
    <location>
        <begin position="223"/>
        <end position="248"/>
    </location>
</feature>
<gene>
    <name evidence="2" type="ORF">SAMN05216174_102227</name>
</gene>
<protein>
    <recommendedName>
        <fullName evidence="4">DUF4192 domain-containing protein</fullName>
    </recommendedName>
</protein>
<reference evidence="3" key="1">
    <citation type="submission" date="2016-10" db="EMBL/GenBank/DDBJ databases">
        <authorList>
            <person name="Varghese N."/>
            <person name="Submissions S."/>
        </authorList>
    </citation>
    <scope>NUCLEOTIDE SEQUENCE [LARGE SCALE GENOMIC DNA]</scope>
    <source>
        <strain evidence="3">IBRC-M 10403</strain>
    </source>
</reference>
<dbReference type="Pfam" id="PF13830">
    <property type="entry name" value="DUF4192"/>
    <property type="match status" value="1"/>
</dbReference>
<accession>A0A1G6LSY5</accession>
<name>A0A1G6LSY5_9PSEU</name>
<proteinExistence type="predicted"/>
<dbReference type="EMBL" id="FMZZ01000002">
    <property type="protein sequence ID" value="SDC46363.1"/>
    <property type="molecule type" value="Genomic_DNA"/>
</dbReference>
<dbReference type="Proteomes" id="UP000199501">
    <property type="component" value="Unassembled WGS sequence"/>
</dbReference>
<evidence type="ECO:0000313" key="2">
    <source>
        <dbReference type="EMBL" id="SDC46363.1"/>
    </source>
</evidence>
<dbReference type="STRING" id="1271860.SAMN05216174_102227"/>
<evidence type="ECO:0000313" key="3">
    <source>
        <dbReference type="Proteomes" id="UP000199501"/>
    </source>
</evidence>
<keyword evidence="3" id="KW-1185">Reference proteome</keyword>
<evidence type="ECO:0000256" key="1">
    <source>
        <dbReference type="SAM" id="MobiDB-lite"/>
    </source>
</evidence>
<dbReference type="AlphaFoldDB" id="A0A1G6LSY5"/>
<sequence>MTTPPTTTVTLEDGGDLIAAIPHLLGFHPADSLVLVTLLGEDSVCLGPIIRADLPAAADAASLAEHLSSVITEHRARSVFVVIVGGDADAPPDLPFPPQRHVVDAVTAAFATKDISVDHALWTPTASESEHWRCYTHPTCSGTVADPGASPIAAFLTVAGLVTYPTREALADTLAPDPEADLNRRSALIDAIVDTELAADAADPAAFIRDLALVESTLAAFHSAPEPAGESPDLTADSGPAHRTHEERVLTDPAATDPDLDDDQLAALAVALSHHDIRDACLAIVLSDRARAADRLWTRLVRAIPAPERAEPACLLAVSAYLRGNGALAGMALDIAADADPGHTLAALLRASMDHAIPPAELRHIITHTARARTRAPG</sequence>
<dbReference type="InterPro" id="IPR025447">
    <property type="entry name" value="DUF4192"/>
</dbReference>